<evidence type="ECO:0000313" key="3">
    <source>
        <dbReference type="Proteomes" id="UP001338125"/>
    </source>
</evidence>
<name>A0ABR0SKK7_9HYPO</name>
<protein>
    <submittedName>
        <fullName evidence="2">Uncharacterized protein</fullName>
    </submittedName>
</protein>
<dbReference type="Proteomes" id="UP001338125">
    <property type="component" value="Unassembled WGS sequence"/>
</dbReference>
<organism evidence="2 3">
    <name type="scientific">Cladobotryum mycophilum</name>
    <dbReference type="NCBI Taxonomy" id="491253"/>
    <lineage>
        <taxon>Eukaryota</taxon>
        <taxon>Fungi</taxon>
        <taxon>Dikarya</taxon>
        <taxon>Ascomycota</taxon>
        <taxon>Pezizomycotina</taxon>
        <taxon>Sordariomycetes</taxon>
        <taxon>Hypocreomycetidae</taxon>
        <taxon>Hypocreales</taxon>
        <taxon>Hypocreaceae</taxon>
        <taxon>Cladobotryum</taxon>
    </lineage>
</organism>
<dbReference type="EMBL" id="JAVFKD010000012">
    <property type="protein sequence ID" value="KAK5992692.1"/>
    <property type="molecule type" value="Genomic_DNA"/>
</dbReference>
<sequence>MPLSTRSRARRPAIAPIQTGNNELSDRSRLQSIRRSSPRIKAIRSETPVSPRHVEPKFSNAEPSQHEKMRLDHREVLQKFEILNVASPGGALTTPLGTRWTVAGIHPSTPVTAVAIQPCFVVPVIEVHATREETEMLSGRRQSAPCCGSAIGQLNFQKFREDLWKRGAQSFGNAEDADVFVKPLQLPRPSEEPTDNGVSPLSSPESGHLTVRAVVRSKERAAVGLKRHFELEKLRATLPEPLPSPNSPNFDREALLSALRTPSSNNYSPRVTLSPPMGNERRSSGYEGVKMEPDDGSPCSTLHSPGPIAVPMHTRYARAQLPALAAIMMSDKVRRGDTIDLPVPHPGAWAETVGYVYTGEEELLTWLVRENILYLGGRV</sequence>
<reference evidence="2 3" key="1">
    <citation type="submission" date="2024-01" db="EMBL/GenBank/DDBJ databases">
        <title>Complete genome of Cladobotryum mycophilum ATHUM6906.</title>
        <authorList>
            <person name="Christinaki A.C."/>
            <person name="Myridakis A.I."/>
            <person name="Kouvelis V.N."/>
        </authorList>
    </citation>
    <scope>NUCLEOTIDE SEQUENCE [LARGE SCALE GENOMIC DNA]</scope>
    <source>
        <strain evidence="2 3">ATHUM6906</strain>
    </source>
</reference>
<evidence type="ECO:0000313" key="2">
    <source>
        <dbReference type="EMBL" id="KAK5992692.1"/>
    </source>
</evidence>
<feature type="region of interest" description="Disordered" evidence="1">
    <location>
        <begin position="261"/>
        <end position="284"/>
    </location>
</feature>
<comment type="caution">
    <text evidence="2">The sequence shown here is derived from an EMBL/GenBank/DDBJ whole genome shotgun (WGS) entry which is preliminary data.</text>
</comment>
<feature type="region of interest" description="Disordered" evidence="1">
    <location>
        <begin position="186"/>
        <end position="205"/>
    </location>
</feature>
<feature type="compositionally biased region" description="Polar residues" evidence="1">
    <location>
        <begin position="261"/>
        <end position="271"/>
    </location>
</feature>
<keyword evidence="3" id="KW-1185">Reference proteome</keyword>
<feature type="compositionally biased region" description="Polar residues" evidence="1">
    <location>
        <begin position="196"/>
        <end position="205"/>
    </location>
</feature>
<gene>
    <name evidence="2" type="ORF">PT974_06107</name>
</gene>
<evidence type="ECO:0000256" key="1">
    <source>
        <dbReference type="SAM" id="MobiDB-lite"/>
    </source>
</evidence>
<feature type="region of interest" description="Disordered" evidence="1">
    <location>
        <begin position="1"/>
        <end position="67"/>
    </location>
</feature>
<accession>A0ABR0SKK7</accession>
<proteinExistence type="predicted"/>